<dbReference type="Pfam" id="PF00005">
    <property type="entry name" value="ABC_tran"/>
    <property type="match status" value="1"/>
</dbReference>
<accession>A0A640VY18</accession>
<dbReference type="FunFam" id="3.40.50.300:FF:000221">
    <property type="entry name" value="Multidrug ABC transporter ATP-binding protein"/>
    <property type="match status" value="1"/>
</dbReference>
<feature type="transmembrane region" description="Helical" evidence="9">
    <location>
        <begin position="179"/>
        <end position="198"/>
    </location>
</feature>
<evidence type="ECO:0000259" key="10">
    <source>
        <dbReference type="PROSITE" id="PS50893"/>
    </source>
</evidence>
<reference evidence="12 13" key="1">
    <citation type="submission" date="2019-12" db="EMBL/GenBank/DDBJ databases">
        <title>Roseobacter cerasinus sp. nov., isolated from seawater around aquaculture.</title>
        <authorList>
            <person name="Muramatsu S."/>
            <person name="Takabe Y."/>
            <person name="Mori K."/>
            <person name="Takaichi S."/>
            <person name="Hanada S."/>
        </authorList>
    </citation>
    <scope>NUCLEOTIDE SEQUENCE [LARGE SCALE GENOMIC DNA]</scope>
    <source>
        <strain evidence="12 13">AI77</strain>
    </source>
</reference>
<evidence type="ECO:0000256" key="7">
    <source>
        <dbReference type="ARBA" id="ARBA00022989"/>
    </source>
</evidence>
<evidence type="ECO:0000256" key="3">
    <source>
        <dbReference type="ARBA" id="ARBA00022475"/>
    </source>
</evidence>
<dbReference type="PROSITE" id="PS50929">
    <property type="entry name" value="ABC_TM1F"/>
    <property type="match status" value="1"/>
</dbReference>
<dbReference type="InterPro" id="IPR036640">
    <property type="entry name" value="ABC1_TM_sf"/>
</dbReference>
<keyword evidence="8 9" id="KW-0472">Membrane</keyword>
<evidence type="ECO:0000256" key="8">
    <source>
        <dbReference type="ARBA" id="ARBA00023136"/>
    </source>
</evidence>
<feature type="domain" description="ABC transporter" evidence="10">
    <location>
        <begin position="363"/>
        <end position="601"/>
    </location>
</feature>
<evidence type="ECO:0000313" key="12">
    <source>
        <dbReference type="EMBL" id="GFE52484.1"/>
    </source>
</evidence>
<dbReference type="SUPFAM" id="SSF90123">
    <property type="entry name" value="ABC transporter transmembrane region"/>
    <property type="match status" value="1"/>
</dbReference>
<evidence type="ECO:0000259" key="11">
    <source>
        <dbReference type="PROSITE" id="PS50929"/>
    </source>
</evidence>
<dbReference type="AlphaFoldDB" id="A0A640VY18"/>
<evidence type="ECO:0000256" key="6">
    <source>
        <dbReference type="ARBA" id="ARBA00022840"/>
    </source>
</evidence>
<evidence type="ECO:0000256" key="1">
    <source>
        <dbReference type="ARBA" id="ARBA00004651"/>
    </source>
</evidence>
<organism evidence="12 13">
    <name type="scientific">Roseobacter cerasinus</name>
    <dbReference type="NCBI Taxonomy" id="2602289"/>
    <lineage>
        <taxon>Bacteria</taxon>
        <taxon>Pseudomonadati</taxon>
        <taxon>Pseudomonadota</taxon>
        <taxon>Alphaproteobacteria</taxon>
        <taxon>Rhodobacterales</taxon>
        <taxon>Roseobacteraceae</taxon>
        <taxon>Roseobacter</taxon>
    </lineage>
</organism>
<dbReference type="InterPro" id="IPR003439">
    <property type="entry name" value="ABC_transporter-like_ATP-bd"/>
</dbReference>
<dbReference type="InterPro" id="IPR017871">
    <property type="entry name" value="ABC_transporter-like_CS"/>
</dbReference>
<dbReference type="SMART" id="SM00382">
    <property type="entry name" value="AAA"/>
    <property type="match status" value="1"/>
</dbReference>
<dbReference type="Pfam" id="PF00664">
    <property type="entry name" value="ABC_membrane"/>
    <property type="match status" value="1"/>
</dbReference>
<evidence type="ECO:0000256" key="5">
    <source>
        <dbReference type="ARBA" id="ARBA00022741"/>
    </source>
</evidence>
<evidence type="ECO:0000256" key="2">
    <source>
        <dbReference type="ARBA" id="ARBA00022448"/>
    </source>
</evidence>
<keyword evidence="2" id="KW-0813">Transport</keyword>
<dbReference type="Proteomes" id="UP000436522">
    <property type="component" value="Unassembled WGS sequence"/>
</dbReference>
<dbReference type="GO" id="GO:0005886">
    <property type="term" value="C:plasma membrane"/>
    <property type="evidence" value="ECO:0007669"/>
    <property type="project" value="UniProtKB-SubCell"/>
</dbReference>
<feature type="domain" description="ABC transmembrane type-1" evidence="11">
    <location>
        <begin position="21"/>
        <end position="324"/>
    </location>
</feature>
<dbReference type="EMBL" id="BLIV01000013">
    <property type="protein sequence ID" value="GFE52484.1"/>
    <property type="molecule type" value="Genomic_DNA"/>
</dbReference>
<dbReference type="GO" id="GO:0016887">
    <property type="term" value="F:ATP hydrolysis activity"/>
    <property type="evidence" value="ECO:0007669"/>
    <property type="project" value="InterPro"/>
</dbReference>
<gene>
    <name evidence="12" type="ORF">So717_42370</name>
</gene>
<evidence type="ECO:0000313" key="13">
    <source>
        <dbReference type="Proteomes" id="UP000436522"/>
    </source>
</evidence>
<dbReference type="GO" id="GO:0140359">
    <property type="term" value="F:ABC-type transporter activity"/>
    <property type="evidence" value="ECO:0007669"/>
    <property type="project" value="InterPro"/>
</dbReference>
<comment type="subcellular location">
    <subcellularLocation>
        <location evidence="1">Cell membrane</location>
        <topology evidence="1">Multi-pass membrane protein</topology>
    </subcellularLocation>
</comment>
<name>A0A640VY18_9RHOB</name>
<dbReference type="PROSITE" id="PS00211">
    <property type="entry name" value="ABC_TRANSPORTER_1"/>
    <property type="match status" value="1"/>
</dbReference>
<dbReference type="RefSeq" id="WP_202981929.1">
    <property type="nucleotide sequence ID" value="NZ_BLIV01000013.1"/>
</dbReference>
<dbReference type="PANTHER" id="PTHR24221:SF632">
    <property type="entry name" value="ATP-DEPENDENT LIPID A-CORE FLIPPASE"/>
    <property type="match status" value="1"/>
</dbReference>
<evidence type="ECO:0000256" key="4">
    <source>
        <dbReference type="ARBA" id="ARBA00022692"/>
    </source>
</evidence>
<proteinExistence type="predicted"/>
<sequence>MIKTYRQIFVLLQPREQRRFILIAFMSLFNGIFEAVGVVAILPFLTIVAQPEMIQTTPALVRVYDTLGFTSDRSFVVFAGVAVFGLILLSSAFKALNVYVVARFSGMYSYTLSSLMLKGYLFQPYTWFLSRNSANLSKTVLSEVGIVVNQHIMPAMLLMTTVASIMSVSLVLFVLEPYVAIGAIVVIGGSYLVIYLLVQARLTTIGKDRVIANKARFKTVQEATGGIKDVKITGLETAMLRRFRIPARRMAQIQAQSQMISQLPRNGLEAVAFGGLILLILSLVQRSQGGIEEVLPVLGLVALAGARLFPAVQALFQTVARLRTSAPAIEALLKDLQEIETTPNRTPIPTGPPPAPIGLRDQLVLDDIHFAYPASDKSALTGVSMEIAANSVVGLVGGTGAGKTTVVDAILGLLRLDAGALVIDGAPITDDNRLAWQRSIGYVPQQIYLTDESVAANIAFGLPRSEIDMDAVKRAAQVAALHDFIVEELPQGYDTIVGERGVRLSGGQRQRIGIARALYHDPDVLILDEATSALDNITEEAVMDAVHNLGGKKTIIMIAHRLTTVESCDCIYLMEHGQVAASGTYAELVEQNATFRRMARA</sequence>
<protein>
    <submittedName>
        <fullName evidence="12">ABC transporter ATP-binding protein</fullName>
    </submittedName>
</protein>
<dbReference type="SUPFAM" id="SSF52540">
    <property type="entry name" value="P-loop containing nucleoside triphosphate hydrolases"/>
    <property type="match status" value="1"/>
</dbReference>
<dbReference type="Gene3D" id="3.40.50.300">
    <property type="entry name" value="P-loop containing nucleotide triphosphate hydrolases"/>
    <property type="match status" value="1"/>
</dbReference>
<dbReference type="GO" id="GO:0034040">
    <property type="term" value="F:ATPase-coupled lipid transmembrane transporter activity"/>
    <property type="evidence" value="ECO:0007669"/>
    <property type="project" value="TreeGrafter"/>
</dbReference>
<comment type="caution">
    <text evidence="12">The sequence shown here is derived from an EMBL/GenBank/DDBJ whole genome shotgun (WGS) entry which is preliminary data.</text>
</comment>
<keyword evidence="3" id="KW-1003">Cell membrane</keyword>
<dbReference type="GO" id="GO:0005524">
    <property type="term" value="F:ATP binding"/>
    <property type="evidence" value="ECO:0007669"/>
    <property type="project" value="UniProtKB-KW"/>
</dbReference>
<feature type="transmembrane region" description="Helical" evidence="9">
    <location>
        <begin position="20"/>
        <end position="45"/>
    </location>
</feature>
<dbReference type="InterPro" id="IPR011527">
    <property type="entry name" value="ABC1_TM_dom"/>
</dbReference>
<dbReference type="Gene3D" id="1.20.1560.10">
    <property type="entry name" value="ABC transporter type 1, transmembrane domain"/>
    <property type="match status" value="1"/>
</dbReference>
<dbReference type="PANTHER" id="PTHR24221">
    <property type="entry name" value="ATP-BINDING CASSETTE SUB-FAMILY B"/>
    <property type="match status" value="1"/>
</dbReference>
<dbReference type="InterPro" id="IPR039421">
    <property type="entry name" value="Type_1_exporter"/>
</dbReference>
<dbReference type="InterPro" id="IPR003593">
    <property type="entry name" value="AAA+_ATPase"/>
</dbReference>
<feature type="transmembrane region" description="Helical" evidence="9">
    <location>
        <begin position="155"/>
        <end position="173"/>
    </location>
</feature>
<keyword evidence="7 9" id="KW-1133">Transmembrane helix</keyword>
<keyword evidence="5" id="KW-0547">Nucleotide-binding</keyword>
<keyword evidence="6 12" id="KW-0067">ATP-binding</keyword>
<evidence type="ECO:0000256" key="9">
    <source>
        <dbReference type="SAM" id="Phobius"/>
    </source>
</evidence>
<keyword evidence="13" id="KW-1185">Reference proteome</keyword>
<feature type="transmembrane region" description="Helical" evidence="9">
    <location>
        <begin position="75"/>
        <end position="102"/>
    </location>
</feature>
<dbReference type="PROSITE" id="PS50893">
    <property type="entry name" value="ABC_TRANSPORTER_2"/>
    <property type="match status" value="1"/>
</dbReference>
<dbReference type="InterPro" id="IPR027417">
    <property type="entry name" value="P-loop_NTPase"/>
</dbReference>
<keyword evidence="4 9" id="KW-0812">Transmembrane</keyword>